<dbReference type="Pfam" id="PF00266">
    <property type="entry name" value="Aminotran_5"/>
    <property type="match status" value="1"/>
</dbReference>
<dbReference type="Gene3D" id="3.40.640.10">
    <property type="entry name" value="Type I PLP-dependent aspartate aminotransferase-like (Major domain)"/>
    <property type="match status" value="1"/>
</dbReference>
<dbReference type="InterPro" id="IPR024169">
    <property type="entry name" value="SP_NH2Trfase/AEP_transaminase"/>
</dbReference>
<evidence type="ECO:0000256" key="7">
    <source>
        <dbReference type="RuleBase" id="RU004504"/>
    </source>
</evidence>
<dbReference type="GO" id="GO:0008453">
    <property type="term" value="F:alanine-glyoxylate transaminase activity"/>
    <property type="evidence" value="ECO:0007669"/>
    <property type="project" value="TreeGrafter"/>
</dbReference>
<keyword evidence="9" id="KW-0032">Aminotransferase</keyword>
<feature type="domain" description="Aminotransferase class V" evidence="8">
    <location>
        <begin position="24"/>
        <end position="324"/>
    </location>
</feature>
<dbReference type="InterPro" id="IPR020578">
    <property type="entry name" value="Aminotrans_V_PyrdxlP_BS"/>
</dbReference>
<evidence type="ECO:0000259" key="8">
    <source>
        <dbReference type="Pfam" id="PF00266"/>
    </source>
</evidence>
<reference evidence="9 10" key="1">
    <citation type="journal article" date="2011" name="J. Bacteriol.">
        <title>Complete genome sequence and updated annotation of Desulfovibrio alaskensis G20.</title>
        <authorList>
            <person name="Hauser L.J."/>
            <person name="Land M.L."/>
            <person name="Brown S.D."/>
            <person name="Larimer F."/>
            <person name="Keller K.L."/>
            <person name="Rapp-Giles B.J."/>
            <person name="Price M.N."/>
            <person name="Lin M."/>
            <person name="Bruce D.C."/>
            <person name="Detter J.C."/>
            <person name="Tapia R."/>
            <person name="Han C.S."/>
            <person name="Goodwin L.A."/>
            <person name="Cheng J.F."/>
            <person name="Pitluck S."/>
            <person name="Copeland A."/>
            <person name="Lucas S."/>
            <person name="Nolan M."/>
            <person name="Lapidus A.L."/>
            <person name="Palumbo A.V."/>
            <person name="Wall J.D."/>
        </authorList>
    </citation>
    <scope>NUCLEOTIDE SEQUENCE [LARGE SCALE GENOMIC DNA]</scope>
    <source>
        <strain evidence="10">ATCC BAA 1058 / DSM 17464 / G20</strain>
    </source>
</reference>
<dbReference type="InterPro" id="IPR015422">
    <property type="entry name" value="PyrdxlP-dep_Trfase_small"/>
</dbReference>
<evidence type="ECO:0000256" key="6">
    <source>
        <dbReference type="RuleBase" id="RU004075"/>
    </source>
</evidence>
<dbReference type="RefSeq" id="WP_011369153.1">
    <property type="nucleotide sequence ID" value="NC_007519.1"/>
</dbReference>
<evidence type="ECO:0000256" key="3">
    <source>
        <dbReference type="ARBA" id="ARBA00022898"/>
    </source>
</evidence>
<dbReference type="GO" id="GO:0004760">
    <property type="term" value="F:L-serine-pyruvate transaminase activity"/>
    <property type="evidence" value="ECO:0007669"/>
    <property type="project" value="UniProtKB-EC"/>
</dbReference>
<dbReference type="EMBL" id="CP000112">
    <property type="protein sequence ID" value="ABB40245.1"/>
    <property type="molecule type" value="Genomic_DNA"/>
</dbReference>
<dbReference type="Gene3D" id="3.90.1150.10">
    <property type="entry name" value="Aspartate Aminotransferase, domain 1"/>
    <property type="match status" value="1"/>
</dbReference>
<keyword evidence="9" id="KW-0670">Pyruvate</keyword>
<dbReference type="eggNOG" id="COG0075">
    <property type="taxonomic scope" value="Bacteria"/>
</dbReference>
<accession>Q30VQ1</accession>
<dbReference type="PROSITE" id="PS00595">
    <property type="entry name" value="AA_TRANSFER_CLASS_5"/>
    <property type="match status" value="1"/>
</dbReference>
<dbReference type="AlphaFoldDB" id="Q30VQ1"/>
<keyword evidence="9" id="KW-0808">Transferase</keyword>
<dbReference type="HOGENOM" id="CLU_027686_1_1_7"/>
<dbReference type="PANTHER" id="PTHR21152">
    <property type="entry name" value="AMINOTRANSFERASE CLASS V"/>
    <property type="match status" value="1"/>
</dbReference>
<evidence type="ECO:0000313" key="10">
    <source>
        <dbReference type="Proteomes" id="UP000002710"/>
    </source>
</evidence>
<evidence type="ECO:0000256" key="1">
    <source>
        <dbReference type="ARBA" id="ARBA00001933"/>
    </source>
</evidence>
<dbReference type="InterPro" id="IPR015424">
    <property type="entry name" value="PyrdxlP-dep_Trfase"/>
</dbReference>
<dbReference type="STRING" id="207559.Dde_3452"/>
<proteinExistence type="inferred from homology"/>
<dbReference type="Proteomes" id="UP000002710">
    <property type="component" value="Chromosome"/>
</dbReference>
<sequence length="391" mass="41839">MLNKPRMLTPGPTPIPAAVRLAMAQDMIHHRKPAFKAVMAETQRLLRPLFGTAQPVLPLSCSGTGAMTAAVTNLFSAGEKVVVVEGGKFGQRWTEIARSHGLVPVVIEVPWGSAVTAQAVKQTLEQHGDAAGVLVQCSETSTGVMHPVREIAAVTRSAETLLVVDGISSVGLSPCPMDEWGVDCLLTGSQKGLMLPPGLALIALSERAWARTATVTPSCFYFNLRAERKNAEADQTLFTTPVSLIIGLRESLRMYEETGLEEVFRKQWALTQMVRTGVSAMGLAPFVAADYGWGLTSIALPGGIDGTAVLAHAAQHYGVIMAGGQDHLKGRIIRMGHMGWVDWGDIAAGLHALAESYRACGGYIGCRDYIEQALQAYNEALLSYAENNPFA</sequence>
<keyword evidence="10" id="KW-1185">Reference proteome</keyword>
<dbReference type="EC" id="2.6.1.51" evidence="9"/>
<dbReference type="InterPro" id="IPR015421">
    <property type="entry name" value="PyrdxlP-dep_Trfase_major"/>
</dbReference>
<comment type="cofactor">
    <cofactor evidence="1 5 7">
        <name>pyridoxal 5'-phosphate</name>
        <dbReference type="ChEBI" id="CHEBI:597326"/>
    </cofactor>
</comment>
<keyword evidence="3 5" id="KW-0663">Pyridoxal phosphate</keyword>
<dbReference type="PIRSF" id="PIRSF000524">
    <property type="entry name" value="SPT"/>
    <property type="match status" value="1"/>
</dbReference>
<gene>
    <name evidence="9" type="ordered locus">Dde_3452</name>
</gene>
<evidence type="ECO:0000313" key="9">
    <source>
        <dbReference type="EMBL" id="ABB40245.1"/>
    </source>
</evidence>
<dbReference type="SUPFAM" id="SSF53383">
    <property type="entry name" value="PLP-dependent transferases"/>
    <property type="match status" value="1"/>
</dbReference>
<organism evidence="9 10">
    <name type="scientific">Oleidesulfovibrio alaskensis (strain ATCC BAA-1058 / DSM 17464 / G20)</name>
    <name type="common">Desulfovibrio alaskensis</name>
    <dbReference type="NCBI Taxonomy" id="207559"/>
    <lineage>
        <taxon>Bacteria</taxon>
        <taxon>Pseudomonadati</taxon>
        <taxon>Thermodesulfobacteriota</taxon>
        <taxon>Desulfovibrionia</taxon>
        <taxon>Desulfovibrionales</taxon>
        <taxon>Desulfovibrionaceae</taxon>
        <taxon>Oleidesulfovibrio</taxon>
    </lineage>
</organism>
<dbReference type="InterPro" id="IPR000192">
    <property type="entry name" value="Aminotrans_V_dom"/>
</dbReference>
<name>Q30VQ1_OLEA2</name>
<feature type="binding site" evidence="4">
    <location>
        <position position="334"/>
    </location>
    <ligand>
        <name>substrate</name>
    </ligand>
</feature>
<evidence type="ECO:0000256" key="4">
    <source>
        <dbReference type="PIRSR" id="PIRSR000524-1"/>
    </source>
</evidence>
<evidence type="ECO:0000256" key="5">
    <source>
        <dbReference type="PIRSR" id="PIRSR000524-50"/>
    </source>
</evidence>
<dbReference type="GO" id="GO:0019265">
    <property type="term" value="P:glycine biosynthetic process, by transamination of glyoxylate"/>
    <property type="evidence" value="ECO:0007669"/>
    <property type="project" value="TreeGrafter"/>
</dbReference>
<dbReference type="KEGG" id="dde:Dde_3452"/>
<comment type="similarity">
    <text evidence="2 6">Belongs to the class-V pyridoxal-phosphate-dependent aminotransferase family.</text>
</comment>
<feature type="modified residue" description="N6-(pyridoxal phosphate)lysine" evidence="5">
    <location>
        <position position="191"/>
    </location>
</feature>
<evidence type="ECO:0000256" key="2">
    <source>
        <dbReference type="ARBA" id="ARBA00009236"/>
    </source>
</evidence>
<dbReference type="PANTHER" id="PTHR21152:SF40">
    <property type="entry name" value="ALANINE--GLYOXYLATE AMINOTRANSFERASE"/>
    <property type="match status" value="1"/>
</dbReference>
<protein>
    <submittedName>
        <fullName evidence="9">Serine--pyruvate transaminase</fullName>
        <ecNumber evidence="9">2.6.1.51</ecNumber>
    </submittedName>
</protein>